<reference evidence="1" key="1">
    <citation type="submission" date="2021-10" db="EMBL/GenBank/DDBJ databases">
        <title>Psilocybe cubensis genome.</title>
        <authorList>
            <person name="Mckernan K.J."/>
            <person name="Crawford S."/>
            <person name="Trippe A."/>
            <person name="Kane L.T."/>
            <person name="Mclaughlin S."/>
        </authorList>
    </citation>
    <scope>NUCLEOTIDE SEQUENCE</scope>
    <source>
        <strain evidence="1">MGC-MH-2018</strain>
    </source>
</reference>
<dbReference type="EMBL" id="JAFIQS020000007">
    <property type="protein sequence ID" value="KAH9479360.1"/>
    <property type="molecule type" value="Genomic_DNA"/>
</dbReference>
<keyword evidence="2" id="KW-1185">Reference proteome</keyword>
<accession>A0ACB8GWL3</accession>
<sequence>MAVTIADIIASSPPIGPPDISLSSTTTLNKPWPSLLSPANSENAFGSTLAAPLALVSLQDTLTVERQENFYIKLEKERAAAAAASS</sequence>
<proteinExistence type="predicted"/>
<organism evidence="1 2">
    <name type="scientific">Psilocybe cubensis</name>
    <name type="common">Psychedelic mushroom</name>
    <name type="synonym">Stropharia cubensis</name>
    <dbReference type="NCBI Taxonomy" id="181762"/>
    <lineage>
        <taxon>Eukaryota</taxon>
        <taxon>Fungi</taxon>
        <taxon>Dikarya</taxon>
        <taxon>Basidiomycota</taxon>
        <taxon>Agaricomycotina</taxon>
        <taxon>Agaricomycetes</taxon>
        <taxon>Agaricomycetidae</taxon>
        <taxon>Agaricales</taxon>
        <taxon>Agaricineae</taxon>
        <taxon>Strophariaceae</taxon>
        <taxon>Psilocybe</taxon>
    </lineage>
</organism>
<dbReference type="Proteomes" id="UP000664032">
    <property type="component" value="Unassembled WGS sequence"/>
</dbReference>
<comment type="caution">
    <text evidence="1">The sequence shown here is derived from an EMBL/GenBank/DDBJ whole genome shotgun (WGS) entry which is preliminary data.</text>
</comment>
<gene>
    <name evidence="1" type="ORF">JR316_0007950</name>
</gene>
<evidence type="ECO:0000313" key="2">
    <source>
        <dbReference type="Proteomes" id="UP000664032"/>
    </source>
</evidence>
<protein>
    <submittedName>
        <fullName evidence="1">Uncharacterized protein</fullName>
    </submittedName>
</protein>
<evidence type="ECO:0000313" key="1">
    <source>
        <dbReference type="EMBL" id="KAH9479360.1"/>
    </source>
</evidence>
<name>A0ACB8GWL3_PSICU</name>